<accession>A0ABV5WGW5</accession>
<dbReference type="Gene3D" id="2.60.120.40">
    <property type="match status" value="1"/>
</dbReference>
<proteinExistence type="predicted"/>
<evidence type="ECO:0000313" key="2">
    <source>
        <dbReference type="Proteomes" id="UP001589609"/>
    </source>
</evidence>
<protein>
    <recommendedName>
        <fullName evidence="3">Head decoration protein</fullName>
    </recommendedName>
</protein>
<dbReference type="Proteomes" id="UP001589609">
    <property type="component" value="Unassembled WGS sequence"/>
</dbReference>
<name>A0ABV5WGW5_9BACI</name>
<organism evidence="1 2">
    <name type="scientific">Ectobacillus funiculus</name>
    <dbReference type="NCBI Taxonomy" id="137993"/>
    <lineage>
        <taxon>Bacteria</taxon>
        <taxon>Bacillati</taxon>
        <taxon>Bacillota</taxon>
        <taxon>Bacilli</taxon>
        <taxon>Bacillales</taxon>
        <taxon>Bacillaceae</taxon>
        <taxon>Ectobacillus</taxon>
    </lineage>
</organism>
<comment type="caution">
    <text evidence="1">The sequence shown here is derived from an EMBL/GenBank/DDBJ whole genome shotgun (WGS) entry which is preliminary data.</text>
</comment>
<sequence>MPYGYKFNFAPQTVNPGSAVSFDGAGPLVGVGDPGPKGIQIITSGDYLVEYSVVVEGAQAAAYALTLNNVEVPAFKSRYGAESVAGVNQILIGTAVITAAAGDILRLKNIGRTADSLFGEDDLRGVLNASLFVEQLT</sequence>
<dbReference type="EMBL" id="JBHMAF010000097">
    <property type="protein sequence ID" value="MFB9759840.1"/>
    <property type="molecule type" value="Genomic_DNA"/>
</dbReference>
<gene>
    <name evidence="1" type="ORF">ACFFMS_15695</name>
</gene>
<dbReference type="InterPro" id="IPR008983">
    <property type="entry name" value="Tumour_necrosis_fac-like_dom"/>
</dbReference>
<dbReference type="RefSeq" id="WP_379950173.1">
    <property type="nucleotide sequence ID" value="NZ_JBHMAF010000097.1"/>
</dbReference>
<reference evidence="1 2" key="1">
    <citation type="submission" date="2024-09" db="EMBL/GenBank/DDBJ databases">
        <authorList>
            <person name="Sun Q."/>
            <person name="Mori K."/>
        </authorList>
    </citation>
    <scope>NUCLEOTIDE SEQUENCE [LARGE SCALE GENOMIC DNA]</scope>
    <source>
        <strain evidence="1 2">JCM 11201</strain>
    </source>
</reference>
<evidence type="ECO:0008006" key="3">
    <source>
        <dbReference type="Google" id="ProtNLM"/>
    </source>
</evidence>
<evidence type="ECO:0000313" key="1">
    <source>
        <dbReference type="EMBL" id="MFB9759840.1"/>
    </source>
</evidence>
<keyword evidence="2" id="KW-1185">Reference proteome</keyword>